<dbReference type="SMART" id="SM00220">
    <property type="entry name" value="S_TKc"/>
    <property type="match status" value="1"/>
</dbReference>
<reference evidence="3" key="1">
    <citation type="submission" date="2023-07" db="EMBL/GenBank/DDBJ databases">
        <authorList>
            <person name="Xia Y."/>
        </authorList>
    </citation>
    <scope>NUCLEOTIDE SEQUENCE</scope>
    <source>
        <strain evidence="3">F</strain>
    </source>
</reference>
<dbReference type="SUPFAM" id="SSF56112">
    <property type="entry name" value="Protein kinase-like (PK-like)"/>
    <property type="match status" value="1"/>
</dbReference>
<keyword evidence="1" id="KW-0547">Nucleotide-binding</keyword>
<dbReference type="Pfam" id="PF00069">
    <property type="entry name" value="Pkinase"/>
    <property type="match status" value="1"/>
</dbReference>
<dbReference type="Gene3D" id="1.10.510.10">
    <property type="entry name" value="Transferase(Phosphotransferase) domain 1"/>
    <property type="match status" value="1"/>
</dbReference>
<keyword evidence="1" id="KW-0067">ATP-binding</keyword>
<dbReference type="InterPro" id="IPR011009">
    <property type="entry name" value="Kinase-like_dom_sf"/>
</dbReference>
<feature type="domain" description="Protein kinase" evidence="2">
    <location>
        <begin position="70"/>
        <end position="369"/>
    </location>
</feature>
<sequence length="369" mass="42003">MLIEETKGIINREEPLQSDENLNAQWIASEAKTLGQKMVPKTIEEYAKSFAFISSRALRRAIPYNDFSGYVVIKKLGEGTYGAVYLIKEKKSGHLFALKLFDVELDWGDLPRNPNESVEDAAKRYREGIGEIFHDKWETEYGLSDEDAFVEIDDAEGETDLLMESYGYGVTSINDKIYVYSLLEFIEGTSLTKLISCGEETGWRASQKQFEKLTYVLFHGLCQLHEVGLAHLDINPNNIIFTGKQLKLVDYGFSCVFSKPCYWSQSTVNPPEFTEFAEEKTKEEAFAVDVWCAAYSILAVLTIEPDTGFAPFFRDHLPMILQNLSWRISSAKEKYELPQIFLDALDVDPKKRPQACAVSDAFRKILHKV</sequence>
<dbReference type="PANTHER" id="PTHR44167">
    <property type="entry name" value="OVARIAN-SPECIFIC SERINE/THREONINE-PROTEIN KINASE LOK-RELATED"/>
    <property type="match status" value="1"/>
</dbReference>
<organism evidence="3">
    <name type="scientific">Marseillevirus sp</name>
    <dbReference type="NCBI Taxonomy" id="2809551"/>
    <lineage>
        <taxon>Viruses</taxon>
        <taxon>Varidnaviria</taxon>
        <taxon>Bamfordvirae</taxon>
        <taxon>Nucleocytoviricota</taxon>
        <taxon>Megaviricetes</taxon>
        <taxon>Pimascovirales</taxon>
        <taxon>Pimascovirales incertae sedis</taxon>
        <taxon>Marseilleviridae</taxon>
        <taxon>Marseillevirus</taxon>
    </lineage>
</organism>
<proteinExistence type="predicted"/>
<evidence type="ECO:0000313" key="3">
    <source>
        <dbReference type="EMBL" id="WNL49820.1"/>
    </source>
</evidence>
<feature type="binding site" evidence="1">
    <location>
        <position position="99"/>
    </location>
    <ligand>
        <name>ATP</name>
        <dbReference type="ChEBI" id="CHEBI:30616"/>
    </ligand>
</feature>
<evidence type="ECO:0000259" key="2">
    <source>
        <dbReference type="PROSITE" id="PS50011"/>
    </source>
</evidence>
<dbReference type="GO" id="GO:0004674">
    <property type="term" value="F:protein serine/threonine kinase activity"/>
    <property type="evidence" value="ECO:0007669"/>
    <property type="project" value="TreeGrafter"/>
</dbReference>
<gene>
    <name evidence="3" type="ORF">MarFTMF_304</name>
</gene>
<name>A0AA96EK50_9VIRU</name>
<evidence type="ECO:0000256" key="1">
    <source>
        <dbReference type="PROSITE-ProRule" id="PRU10141"/>
    </source>
</evidence>
<keyword evidence="3" id="KW-0418">Kinase</keyword>
<dbReference type="InterPro" id="IPR000719">
    <property type="entry name" value="Prot_kinase_dom"/>
</dbReference>
<dbReference type="EMBL" id="OR343188">
    <property type="protein sequence ID" value="WNL49820.1"/>
    <property type="molecule type" value="Genomic_DNA"/>
</dbReference>
<dbReference type="PROSITE" id="PS00107">
    <property type="entry name" value="PROTEIN_KINASE_ATP"/>
    <property type="match status" value="1"/>
</dbReference>
<keyword evidence="3" id="KW-0808">Transferase</keyword>
<dbReference type="InterPro" id="IPR017441">
    <property type="entry name" value="Protein_kinase_ATP_BS"/>
</dbReference>
<protein>
    <submittedName>
        <fullName evidence="3">Serine threonine protein kinase</fullName>
    </submittedName>
</protein>
<dbReference type="GO" id="GO:0005524">
    <property type="term" value="F:ATP binding"/>
    <property type="evidence" value="ECO:0007669"/>
    <property type="project" value="UniProtKB-UniRule"/>
</dbReference>
<dbReference type="PANTHER" id="PTHR44167:SF24">
    <property type="entry name" value="SERINE_THREONINE-PROTEIN KINASE CHK2"/>
    <property type="match status" value="1"/>
</dbReference>
<dbReference type="Gene3D" id="3.30.200.20">
    <property type="entry name" value="Phosphorylase Kinase, domain 1"/>
    <property type="match status" value="1"/>
</dbReference>
<dbReference type="PROSITE" id="PS50011">
    <property type="entry name" value="PROTEIN_KINASE_DOM"/>
    <property type="match status" value="1"/>
</dbReference>
<accession>A0AA96EK50</accession>